<dbReference type="PROSITE" id="PS00194">
    <property type="entry name" value="THIOREDOXIN_1"/>
    <property type="match status" value="1"/>
</dbReference>
<reference evidence="4" key="1">
    <citation type="submission" date="2016-11" db="EMBL/GenBank/DDBJ databases">
        <authorList>
            <person name="Varghese N."/>
            <person name="Submissions S."/>
        </authorList>
    </citation>
    <scope>NUCLEOTIDE SEQUENCE [LARGE SCALE GENOMIC DNA]</scope>
    <source>
        <strain evidence="4">DSM 17957</strain>
    </source>
</reference>
<dbReference type="PROSITE" id="PS51352">
    <property type="entry name" value="THIOREDOXIN_2"/>
    <property type="match status" value="1"/>
</dbReference>
<accession>A0A1M6PS86</accession>
<dbReference type="Pfam" id="PF00578">
    <property type="entry name" value="AhpC-TSA"/>
    <property type="match status" value="1"/>
</dbReference>
<evidence type="ECO:0000313" key="3">
    <source>
        <dbReference type="EMBL" id="SHK10813.1"/>
    </source>
</evidence>
<gene>
    <name evidence="3" type="ORF">SAMN02745975_03661</name>
</gene>
<dbReference type="InterPro" id="IPR017937">
    <property type="entry name" value="Thioredoxin_CS"/>
</dbReference>
<feature type="domain" description="Thioredoxin" evidence="2">
    <location>
        <begin position="72"/>
        <end position="215"/>
    </location>
</feature>
<dbReference type="GO" id="GO:0016209">
    <property type="term" value="F:antioxidant activity"/>
    <property type="evidence" value="ECO:0007669"/>
    <property type="project" value="InterPro"/>
</dbReference>
<dbReference type="InterPro" id="IPR013766">
    <property type="entry name" value="Thioredoxin_domain"/>
</dbReference>
<feature type="compositionally biased region" description="Basic and acidic residues" evidence="1">
    <location>
        <begin position="34"/>
        <end position="46"/>
    </location>
</feature>
<organism evidence="3 4">
    <name type="scientific">Geosporobacter subterraneus DSM 17957</name>
    <dbReference type="NCBI Taxonomy" id="1121919"/>
    <lineage>
        <taxon>Bacteria</taxon>
        <taxon>Bacillati</taxon>
        <taxon>Bacillota</taxon>
        <taxon>Clostridia</taxon>
        <taxon>Peptostreptococcales</taxon>
        <taxon>Thermotaleaceae</taxon>
        <taxon>Geosporobacter</taxon>
    </lineage>
</organism>
<feature type="compositionally biased region" description="Basic and acidic residues" evidence="1">
    <location>
        <begin position="59"/>
        <end position="68"/>
    </location>
</feature>
<dbReference type="InterPro" id="IPR050553">
    <property type="entry name" value="Thioredoxin_ResA/DsbE_sf"/>
</dbReference>
<dbReference type="GO" id="GO:0016491">
    <property type="term" value="F:oxidoreductase activity"/>
    <property type="evidence" value="ECO:0007669"/>
    <property type="project" value="InterPro"/>
</dbReference>
<evidence type="ECO:0000313" key="4">
    <source>
        <dbReference type="Proteomes" id="UP000184536"/>
    </source>
</evidence>
<dbReference type="InterPro" id="IPR000866">
    <property type="entry name" value="AhpC/TSA"/>
</dbReference>
<protein>
    <submittedName>
        <fullName evidence="3">Peroxiredoxin</fullName>
    </submittedName>
</protein>
<dbReference type="CDD" id="cd02966">
    <property type="entry name" value="TlpA_like_family"/>
    <property type="match status" value="1"/>
</dbReference>
<feature type="region of interest" description="Disordered" evidence="1">
    <location>
        <begin position="34"/>
        <end position="68"/>
    </location>
</feature>
<dbReference type="AlphaFoldDB" id="A0A1M6PS86"/>
<name>A0A1M6PS86_9FIRM</name>
<dbReference type="EMBL" id="FQZV01000074">
    <property type="protein sequence ID" value="SHK10813.1"/>
    <property type="molecule type" value="Genomic_DNA"/>
</dbReference>
<proteinExistence type="predicted"/>
<evidence type="ECO:0000256" key="1">
    <source>
        <dbReference type="SAM" id="MobiDB-lite"/>
    </source>
</evidence>
<dbReference type="PANTHER" id="PTHR42852">
    <property type="entry name" value="THIOL:DISULFIDE INTERCHANGE PROTEIN DSBE"/>
    <property type="match status" value="1"/>
</dbReference>
<dbReference type="PROSITE" id="PS51257">
    <property type="entry name" value="PROKAR_LIPOPROTEIN"/>
    <property type="match status" value="1"/>
</dbReference>
<dbReference type="PANTHER" id="PTHR42852:SF17">
    <property type="entry name" value="THIOREDOXIN-LIKE PROTEIN HI_1115"/>
    <property type="match status" value="1"/>
</dbReference>
<dbReference type="InterPro" id="IPR036249">
    <property type="entry name" value="Thioredoxin-like_sf"/>
</dbReference>
<dbReference type="SUPFAM" id="SSF52833">
    <property type="entry name" value="Thioredoxin-like"/>
    <property type="match status" value="1"/>
</dbReference>
<keyword evidence="4" id="KW-1185">Reference proteome</keyword>
<sequence length="216" mass="24414">MHQRQDIKFLLIIMVLLLTMSMLSGCLFKKEKPTEEGKDIVEEPKEQNQPQERQTPAEVPKDGSETEEKTGVFVGDKAYDFTLLDREGNEISLSSLQGKVVFMNFWASWCPPCVQEMPYIQAIYDQYQKKDVVILAVNVLATEKGKDAAAVNQFLSDNGYTFPVLYDVDGSVTVKYRVSAFPATYIIDKDGYIADFISGAMNKDTMEKKIEKVLNP</sequence>
<dbReference type="Gene3D" id="3.40.30.10">
    <property type="entry name" value="Glutaredoxin"/>
    <property type="match status" value="1"/>
</dbReference>
<dbReference type="STRING" id="1121919.SAMN02745975_03661"/>
<dbReference type="Proteomes" id="UP000184536">
    <property type="component" value="Unassembled WGS sequence"/>
</dbReference>
<evidence type="ECO:0000259" key="2">
    <source>
        <dbReference type="PROSITE" id="PS51352"/>
    </source>
</evidence>